<dbReference type="EMBL" id="QASN01000018">
    <property type="protein sequence ID" value="PTU74218.1"/>
    <property type="molecule type" value="Genomic_DNA"/>
</dbReference>
<dbReference type="InterPro" id="IPR011050">
    <property type="entry name" value="Pectin_lyase_fold/virulence"/>
</dbReference>
<dbReference type="OrthoDB" id="6772040at2"/>
<dbReference type="RefSeq" id="WP_108107326.1">
    <property type="nucleotide sequence ID" value="NZ_QASN01000018.1"/>
</dbReference>
<protein>
    <recommendedName>
        <fullName evidence="5">CSLREA domain-containing protein</fullName>
    </recommendedName>
</protein>
<evidence type="ECO:0000313" key="3">
    <source>
        <dbReference type="EMBL" id="PTU74218.1"/>
    </source>
</evidence>
<name>A0A2T5P905_9PSED</name>
<dbReference type="Gene3D" id="2.160.20.10">
    <property type="entry name" value="Single-stranded right-handed beta-helix, Pectin lyase-like"/>
    <property type="match status" value="1"/>
</dbReference>
<organism evidence="3 4">
    <name type="scientific">Pseudomonas mangrovi</name>
    <dbReference type="NCBI Taxonomy" id="2161748"/>
    <lineage>
        <taxon>Bacteria</taxon>
        <taxon>Pseudomonadati</taxon>
        <taxon>Pseudomonadota</taxon>
        <taxon>Gammaproteobacteria</taxon>
        <taxon>Pseudomonadales</taxon>
        <taxon>Pseudomonadaceae</taxon>
        <taxon>Pseudomonas</taxon>
    </lineage>
</organism>
<dbReference type="InterPro" id="IPR026457">
    <property type="entry name" value="CSLREA_Nterm"/>
</dbReference>
<accession>A0A2T5P905</accession>
<dbReference type="NCBIfam" id="TIGR04214">
    <property type="entry name" value="CSLREA_Nterm"/>
    <property type="match status" value="1"/>
</dbReference>
<evidence type="ECO:0000256" key="2">
    <source>
        <dbReference type="SAM" id="SignalP"/>
    </source>
</evidence>
<keyword evidence="2" id="KW-0732">Signal</keyword>
<gene>
    <name evidence="3" type="ORF">DBO85_11005</name>
</gene>
<reference evidence="3 4" key="1">
    <citation type="submission" date="2018-04" db="EMBL/GenBank/DDBJ databases">
        <title>Pseudomonas sp. nov., isolated from mangrove soil.</title>
        <authorList>
            <person name="Chen C."/>
        </authorList>
    </citation>
    <scope>NUCLEOTIDE SEQUENCE [LARGE SCALE GENOMIC DNA]</scope>
    <source>
        <strain evidence="3 4">TC-11</strain>
    </source>
</reference>
<sequence>MPGHLTLALLTGFACSAALAADIQVTKTEDGNDGVCNADCSLREAIQQANATVGEDRILLPAGSYRLSLAPLREGFVIVEEDANLNGDLDIRYNDLVIVGTGQDRTIIDAENNSRLFDVHVATRLRLERLTLRNGRTSDFGGAIRNRGSLVLDQVALENNEMFGEMGAGGAIANFNRLDISASRFSDNSTYGATGYGQGGAIYNHGCGSATAASPATSAMTRPIADAAARSTTRGSPMSPAAPFSATRAVSTVPERPFSTPRAAPSS</sequence>
<feature type="signal peptide" evidence="2">
    <location>
        <begin position="1"/>
        <end position="20"/>
    </location>
</feature>
<comment type="caution">
    <text evidence="3">The sequence shown here is derived from an EMBL/GenBank/DDBJ whole genome shotgun (WGS) entry which is preliminary data.</text>
</comment>
<dbReference type="SUPFAM" id="SSF51126">
    <property type="entry name" value="Pectin lyase-like"/>
    <property type="match status" value="1"/>
</dbReference>
<feature type="chain" id="PRO_5015685828" description="CSLREA domain-containing protein" evidence="2">
    <location>
        <begin position="21"/>
        <end position="267"/>
    </location>
</feature>
<dbReference type="Proteomes" id="UP000244064">
    <property type="component" value="Unassembled WGS sequence"/>
</dbReference>
<evidence type="ECO:0000256" key="1">
    <source>
        <dbReference type="SAM" id="MobiDB-lite"/>
    </source>
</evidence>
<feature type="region of interest" description="Disordered" evidence="1">
    <location>
        <begin position="226"/>
        <end position="267"/>
    </location>
</feature>
<evidence type="ECO:0000313" key="4">
    <source>
        <dbReference type="Proteomes" id="UP000244064"/>
    </source>
</evidence>
<dbReference type="InterPro" id="IPR012334">
    <property type="entry name" value="Pectin_lyas_fold"/>
</dbReference>
<evidence type="ECO:0008006" key="5">
    <source>
        <dbReference type="Google" id="ProtNLM"/>
    </source>
</evidence>
<dbReference type="AlphaFoldDB" id="A0A2T5P905"/>
<proteinExistence type="predicted"/>
<keyword evidence="4" id="KW-1185">Reference proteome</keyword>